<evidence type="ECO:0000313" key="2">
    <source>
        <dbReference type="Proteomes" id="UP000468766"/>
    </source>
</evidence>
<dbReference type="OrthoDB" id="2079901at2"/>
<sequence length="220" mass="25778">MIIRKKNTSFTLNRAIQNVNKEEDRVNDYGFSLVRFKRKNKALFSQIISENVHYLSINNYLSSPERAFLFFLSSVLEMHSNALMIPIDKTKYKKEDKNSLLGKYMTISDICRIFKISRTQASKNINALLKKGIVLEYVNSSMKEKHGRVVGERPLFLNPEIIFAGDRNRINAILAKLVMEADVLERESMKLPWKVWLSPHDKYARLVTRKKYLEYKKVQL</sequence>
<dbReference type="Proteomes" id="UP000468766">
    <property type="component" value="Unassembled WGS sequence"/>
</dbReference>
<reference evidence="1 2" key="1">
    <citation type="submission" date="2019-10" db="EMBL/GenBank/DDBJ databases">
        <title>Whole-genome sequence of the extremophile Heliorestis acidaminivorans DSM 24790.</title>
        <authorList>
            <person name="Kyndt J.A."/>
            <person name="Meyer T.E."/>
        </authorList>
    </citation>
    <scope>NUCLEOTIDE SEQUENCE [LARGE SCALE GENOMIC DNA]</scope>
    <source>
        <strain evidence="1 2">DSM 24790</strain>
    </source>
</reference>
<name>A0A6I0F0X7_9FIRM</name>
<dbReference type="AlphaFoldDB" id="A0A6I0F0X7"/>
<dbReference type="RefSeq" id="WP_151620737.1">
    <property type="nucleotide sequence ID" value="NZ_WBXO01000008.1"/>
</dbReference>
<proteinExistence type="predicted"/>
<comment type="caution">
    <text evidence="1">The sequence shown here is derived from an EMBL/GenBank/DDBJ whole genome shotgun (WGS) entry which is preliminary data.</text>
</comment>
<dbReference type="InterPro" id="IPR036390">
    <property type="entry name" value="WH_DNA-bd_sf"/>
</dbReference>
<organism evidence="1 2">
    <name type="scientific">Heliorestis acidaminivorans</name>
    <dbReference type="NCBI Taxonomy" id="553427"/>
    <lineage>
        <taxon>Bacteria</taxon>
        <taxon>Bacillati</taxon>
        <taxon>Bacillota</taxon>
        <taxon>Clostridia</taxon>
        <taxon>Eubacteriales</taxon>
        <taxon>Heliobacteriaceae</taxon>
        <taxon>Heliorestis</taxon>
    </lineage>
</organism>
<evidence type="ECO:0000313" key="1">
    <source>
        <dbReference type="EMBL" id="KAB2952004.1"/>
    </source>
</evidence>
<dbReference type="EMBL" id="WBXO01000008">
    <property type="protein sequence ID" value="KAB2952004.1"/>
    <property type="molecule type" value="Genomic_DNA"/>
</dbReference>
<keyword evidence="2" id="KW-1185">Reference proteome</keyword>
<gene>
    <name evidence="1" type="ORF">F9B85_10635</name>
</gene>
<dbReference type="SUPFAM" id="SSF46785">
    <property type="entry name" value="Winged helix' DNA-binding domain"/>
    <property type="match status" value="1"/>
</dbReference>
<protein>
    <submittedName>
        <fullName evidence="1">MarR family transcriptional regulator</fullName>
    </submittedName>
</protein>
<accession>A0A6I0F0X7</accession>